<protein>
    <submittedName>
        <fullName evidence="1">25301_t:CDS:1</fullName>
    </submittedName>
</protein>
<comment type="caution">
    <text evidence="1">The sequence shown here is derived from an EMBL/GenBank/DDBJ whole genome shotgun (WGS) entry which is preliminary data.</text>
</comment>
<accession>A0ACA9N1D8</accession>
<name>A0ACA9N1D8_9GLOM</name>
<evidence type="ECO:0000313" key="2">
    <source>
        <dbReference type="Proteomes" id="UP000789920"/>
    </source>
</evidence>
<sequence length="121" mass="14345">MNFINTEYNIEQKKKVYITWHQPYSTNHKKQKGKQAVPRLRKIAPKPTIATKVSDQEFEEFTDEDEWIDELENDNEKTDQNLAIYLTESLPNYQKSAEILFDISTDLPTIQKQQIKNLLQE</sequence>
<reference evidence="1" key="1">
    <citation type="submission" date="2021-06" db="EMBL/GenBank/DDBJ databases">
        <authorList>
            <person name="Kallberg Y."/>
            <person name="Tangrot J."/>
            <person name="Rosling A."/>
        </authorList>
    </citation>
    <scope>NUCLEOTIDE SEQUENCE</scope>
    <source>
        <strain evidence="1">MA461A</strain>
    </source>
</reference>
<evidence type="ECO:0000313" key="1">
    <source>
        <dbReference type="EMBL" id="CAG8625667.1"/>
    </source>
</evidence>
<dbReference type="Proteomes" id="UP000789920">
    <property type="component" value="Unassembled WGS sequence"/>
</dbReference>
<feature type="non-terminal residue" evidence="1">
    <location>
        <position position="121"/>
    </location>
</feature>
<gene>
    <name evidence="1" type="ORF">RPERSI_LOCUS6897</name>
</gene>
<organism evidence="1 2">
    <name type="scientific">Racocetra persica</name>
    <dbReference type="NCBI Taxonomy" id="160502"/>
    <lineage>
        <taxon>Eukaryota</taxon>
        <taxon>Fungi</taxon>
        <taxon>Fungi incertae sedis</taxon>
        <taxon>Mucoromycota</taxon>
        <taxon>Glomeromycotina</taxon>
        <taxon>Glomeromycetes</taxon>
        <taxon>Diversisporales</taxon>
        <taxon>Gigasporaceae</taxon>
        <taxon>Racocetra</taxon>
    </lineage>
</organism>
<dbReference type="EMBL" id="CAJVQC010011265">
    <property type="protein sequence ID" value="CAG8625667.1"/>
    <property type="molecule type" value="Genomic_DNA"/>
</dbReference>
<keyword evidence="2" id="KW-1185">Reference proteome</keyword>
<proteinExistence type="predicted"/>